<reference evidence="2 3" key="1">
    <citation type="journal article" date="2019" name="New Phytol.">
        <title>Comparative genomics reveals unique wood-decay strategies and fruiting body development in the Schizophyllaceae.</title>
        <authorList>
            <person name="Almasi E."/>
            <person name="Sahu N."/>
            <person name="Krizsan K."/>
            <person name="Balint B."/>
            <person name="Kovacs G.M."/>
            <person name="Kiss B."/>
            <person name="Cseklye J."/>
            <person name="Drula E."/>
            <person name="Henrissat B."/>
            <person name="Nagy I."/>
            <person name="Chovatia M."/>
            <person name="Adam C."/>
            <person name="LaButti K."/>
            <person name="Lipzen A."/>
            <person name="Riley R."/>
            <person name="Grigoriev I.V."/>
            <person name="Nagy L.G."/>
        </authorList>
    </citation>
    <scope>NUCLEOTIDE SEQUENCE [LARGE SCALE GENOMIC DNA]</scope>
    <source>
        <strain evidence="2 3">NL-1724</strain>
    </source>
</reference>
<evidence type="ECO:0000313" key="2">
    <source>
        <dbReference type="EMBL" id="TRM62154.1"/>
    </source>
</evidence>
<evidence type="ECO:0008006" key="4">
    <source>
        <dbReference type="Google" id="ProtNLM"/>
    </source>
</evidence>
<comment type="caution">
    <text evidence="2">The sequence shown here is derived from an EMBL/GenBank/DDBJ whole genome shotgun (WGS) entry which is preliminary data.</text>
</comment>
<feature type="compositionally biased region" description="Basic residues" evidence="1">
    <location>
        <begin position="103"/>
        <end position="119"/>
    </location>
</feature>
<feature type="compositionally biased region" description="Basic and acidic residues" evidence="1">
    <location>
        <begin position="21"/>
        <end position="33"/>
    </location>
</feature>
<evidence type="ECO:0000256" key="1">
    <source>
        <dbReference type="SAM" id="MobiDB-lite"/>
    </source>
</evidence>
<gene>
    <name evidence="2" type="ORF">BD626DRAFT_67981</name>
</gene>
<dbReference type="EMBL" id="VDMD01000014">
    <property type="protein sequence ID" value="TRM62154.1"/>
    <property type="molecule type" value="Genomic_DNA"/>
</dbReference>
<feature type="region of interest" description="Disordered" evidence="1">
    <location>
        <begin position="68"/>
        <end position="119"/>
    </location>
</feature>
<dbReference type="SUPFAM" id="SSF47095">
    <property type="entry name" value="HMG-box"/>
    <property type="match status" value="1"/>
</dbReference>
<organism evidence="2 3">
    <name type="scientific">Schizophyllum amplum</name>
    <dbReference type="NCBI Taxonomy" id="97359"/>
    <lineage>
        <taxon>Eukaryota</taxon>
        <taxon>Fungi</taxon>
        <taxon>Dikarya</taxon>
        <taxon>Basidiomycota</taxon>
        <taxon>Agaricomycotina</taxon>
        <taxon>Agaricomycetes</taxon>
        <taxon>Agaricomycetidae</taxon>
        <taxon>Agaricales</taxon>
        <taxon>Schizophyllaceae</taxon>
        <taxon>Schizophyllum</taxon>
    </lineage>
</organism>
<sequence length="119" mass="13481">MPKTATESTIKAATKGFIGKPLKDASTDNTTKERSEYQKYIAAHLKPWRVDNPGKTAAEAMKAVAAMWRDAPENPNRGKEPRRRAPKKKKSEARATPNPRTRTSPRRSLRSLRRRAKTR</sequence>
<evidence type="ECO:0000313" key="3">
    <source>
        <dbReference type="Proteomes" id="UP000320762"/>
    </source>
</evidence>
<proteinExistence type="predicted"/>
<dbReference type="AlphaFoldDB" id="A0A550CBL7"/>
<feature type="compositionally biased region" description="Polar residues" evidence="1">
    <location>
        <begin position="1"/>
        <end position="11"/>
    </location>
</feature>
<dbReference type="InterPro" id="IPR036910">
    <property type="entry name" value="HMG_box_dom_sf"/>
</dbReference>
<feature type="compositionally biased region" description="Basic residues" evidence="1">
    <location>
        <begin position="80"/>
        <end position="91"/>
    </location>
</feature>
<feature type="compositionally biased region" description="Basic and acidic residues" evidence="1">
    <location>
        <begin position="70"/>
        <end position="79"/>
    </location>
</feature>
<dbReference type="Proteomes" id="UP000320762">
    <property type="component" value="Unassembled WGS sequence"/>
</dbReference>
<dbReference type="OrthoDB" id="667577at2759"/>
<feature type="region of interest" description="Disordered" evidence="1">
    <location>
        <begin position="1"/>
        <end position="33"/>
    </location>
</feature>
<accession>A0A550CBL7</accession>
<protein>
    <recommendedName>
        <fullName evidence="4">HMG box domain-containing protein</fullName>
    </recommendedName>
</protein>
<keyword evidence="3" id="KW-1185">Reference proteome</keyword>
<name>A0A550CBL7_9AGAR</name>